<dbReference type="SUPFAM" id="SSF56655">
    <property type="entry name" value="Carbohydrate phosphatase"/>
    <property type="match status" value="1"/>
</dbReference>
<dbReference type="PANTHER" id="PTHR20854">
    <property type="entry name" value="INOSITOL MONOPHOSPHATASE"/>
    <property type="match status" value="1"/>
</dbReference>
<reference evidence="3 4" key="1">
    <citation type="journal article" date="2017" name="Nat. Commun.">
        <title>In situ click chemistry generation of cyclooxygenase-2 inhibitors.</title>
        <authorList>
            <person name="Bhardwaj A."/>
            <person name="Kaur J."/>
            <person name="Wuest M."/>
            <person name="Wuest F."/>
        </authorList>
    </citation>
    <scope>NUCLEOTIDE SEQUENCE [LARGE SCALE GENOMIC DNA]</scope>
    <source>
        <strain evidence="3">S2_018_000_R2_106</strain>
    </source>
</reference>
<dbReference type="AlphaFoldDB" id="A0A6N4RDH3"/>
<evidence type="ECO:0000256" key="1">
    <source>
        <dbReference type="ARBA" id="ARBA00009759"/>
    </source>
</evidence>
<protein>
    <recommendedName>
        <fullName evidence="5">Inositol monophosphatase</fullName>
    </recommendedName>
</protein>
<sequence length="271" mass="29008">MVGAYFMSIVVTPESRSKVSPKRTLLLKVFGKASGSFRRSLGELSRVRVNANGAERELAKANQNMESTLKDVLGATGLPVVTSDAAIPEGAYWLVAPLVSQRNALYARNETCVAVAYIEKDGTCPIGAIMMPLEDICVIAEAGLGASAEGLGRLRCGNRVELADTLCMVPWKTKDVVHWNLLSKLDDAGVHTRKSGNTLMDIVDVACGKADFAIGMSLTRIEVMLANLIMAESAGFASDLQGKALGPTSTKFIISNPKLHAQIVRELELKS</sequence>
<dbReference type="Proteomes" id="UP000320948">
    <property type="component" value="Unassembled WGS sequence"/>
</dbReference>
<dbReference type="GO" id="GO:0006020">
    <property type="term" value="P:inositol metabolic process"/>
    <property type="evidence" value="ECO:0007669"/>
    <property type="project" value="TreeGrafter"/>
</dbReference>
<organism evidence="3 4">
    <name type="scientific">Blastochloris viridis</name>
    <name type="common">Rhodopseudomonas viridis</name>
    <dbReference type="NCBI Taxonomy" id="1079"/>
    <lineage>
        <taxon>Bacteria</taxon>
        <taxon>Pseudomonadati</taxon>
        <taxon>Pseudomonadota</taxon>
        <taxon>Alphaproteobacteria</taxon>
        <taxon>Hyphomicrobiales</taxon>
        <taxon>Blastochloridaceae</taxon>
        <taxon>Blastochloris</taxon>
    </lineage>
</organism>
<dbReference type="GO" id="GO:0007165">
    <property type="term" value="P:signal transduction"/>
    <property type="evidence" value="ECO:0007669"/>
    <property type="project" value="TreeGrafter"/>
</dbReference>
<name>A0A6N4RDH3_BLAVI</name>
<dbReference type="GO" id="GO:0008934">
    <property type="term" value="F:inositol monophosphate 1-phosphatase activity"/>
    <property type="evidence" value="ECO:0007669"/>
    <property type="project" value="TreeGrafter"/>
</dbReference>
<gene>
    <name evidence="3" type="ORF">DI628_01600</name>
</gene>
<dbReference type="PANTHER" id="PTHR20854:SF4">
    <property type="entry name" value="INOSITOL-1-MONOPHOSPHATASE-RELATED"/>
    <property type="match status" value="1"/>
</dbReference>
<feature type="coiled-coil region" evidence="2">
    <location>
        <begin position="44"/>
        <end position="71"/>
    </location>
</feature>
<dbReference type="Pfam" id="PF00459">
    <property type="entry name" value="Inositol_P"/>
    <property type="match status" value="1"/>
</dbReference>
<dbReference type="EMBL" id="VAFM01000001">
    <property type="protein sequence ID" value="TKW61349.1"/>
    <property type="molecule type" value="Genomic_DNA"/>
</dbReference>
<evidence type="ECO:0000313" key="4">
    <source>
        <dbReference type="Proteomes" id="UP000320948"/>
    </source>
</evidence>
<evidence type="ECO:0000256" key="2">
    <source>
        <dbReference type="SAM" id="Coils"/>
    </source>
</evidence>
<comment type="caution">
    <text evidence="3">The sequence shown here is derived from an EMBL/GenBank/DDBJ whole genome shotgun (WGS) entry which is preliminary data.</text>
</comment>
<dbReference type="Gene3D" id="3.30.540.10">
    <property type="entry name" value="Fructose-1,6-Bisphosphatase, subunit A, domain 1"/>
    <property type="match status" value="1"/>
</dbReference>
<proteinExistence type="inferred from homology"/>
<dbReference type="InterPro" id="IPR000760">
    <property type="entry name" value="Inositol_monophosphatase-like"/>
</dbReference>
<evidence type="ECO:0008006" key="5">
    <source>
        <dbReference type="Google" id="ProtNLM"/>
    </source>
</evidence>
<comment type="similarity">
    <text evidence="1">Belongs to the inositol monophosphatase superfamily.</text>
</comment>
<accession>A0A6N4RDH3</accession>
<dbReference type="Gene3D" id="3.40.190.80">
    <property type="match status" value="1"/>
</dbReference>
<keyword evidence="2" id="KW-0175">Coiled coil</keyword>
<evidence type="ECO:0000313" key="3">
    <source>
        <dbReference type="EMBL" id="TKW61349.1"/>
    </source>
</evidence>